<evidence type="ECO:0000313" key="2">
    <source>
        <dbReference type="Proteomes" id="UP001153636"/>
    </source>
</evidence>
<accession>A0A9P0D1A5</accession>
<dbReference type="Proteomes" id="UP001153636">
    <property type="component" value="Chromosome 6"/>
</dbReference>
<dbReference type="OrthoDB" id="6617269at2759"/>
<sequence length="160" mass="18419">MKKFVKTNLKGSSQTRWSAKHVAVKALLNNLPEVAESLKELKQTSHAPEANYEAGSSFLNTIKNFKFILNLTIWANILREINRVNIEIQKQDIILARSVSLMDGLIKTLQKMRENSIEYWIEEAKEVAGKIGVEPILPNKRISRYKKQFDEMCDDQSRTL</sequence>
<keyword evidence="2" id="KW-1185">Reference proteome</keyword>
<dbReference type="InterPro" id="IPR052958">
    <property type="entry name" value="IFN-induced_PKR_regulator"/>
</dbReference>
<proteinExistence type="predicted"/>
<dbReference type="PANTHER" id="PTHR46289">
    <property type="entry name" value="52 KDA REPRESSOR OF THE INHIBITOR OF THE PROTEIN KINASE-LIKE PROTEIN-RELATED"/>
    <property type="match status" value="1"/>
</dbReference>
<dbReference type="PANTHER" id="PTHR46289:SF19">
    <property type="entry name" value="ZINC FINGER MYM-TYPE CONTAINING 1"/>
    <property type="match status" value="1"/>
</dbReference>
<organism evidence="1 2">
    <name type="scientific">Psylliodes chrysocephalus</name>
    <dbReference type="NCBI Taxonomy" id="3402493"/>
    <lineage>
        <taxon>Eukaryota</taxon>
        <taxon>Metazoa</taxon>
        <taxon>Ecdysozoa</taxon>
        <taxon>Arthropoda</taxon>
        <taxon>Hexapoda</taxon>
        <taxon>Insecta</taxon>
        <taxon>Pterygota</taxon>
        <taxon>Neoptera</taxon>
        <taxon>Endopterygota</taxon>
        <taxon>Coleoptera</taxon>
        <taxon>Polyphaga</taxon>
        <taxon>Cucujiformia</taxon>
        <taxon>Chrysomeloidea</taxon>
        <taxon>Chrysomelidae</taxon>
        <taxon>Galerucinae</taxon>
        <taxon>Alticini</taxon>
        <taxon>Psylliodes</taxon>
    </lineage>
</organism>
<name>A0A9P0D1A5_9CUCU</name>
<gene>
    <name evidence="1" type="ORF">PSYICH_LOCUS12107</name>
</gene>
<evidence type="ECO:0000313" key="1">
    <source>
        <dbReference type="EMBL" id="CAH1112080.1"/>
    </source>
</evidence>
<reference evidence="1" key="1">
    <citation type="submission" date="2022-01" db="EMBL/GenBank/DDBJ databases">
        <authorList>
            <person name="King R."/>
        </authorList>
    </citation>
    <scope>NUCLEOTIDE SEQUENCE</scope>
</reference>
<dbReference type="EMBL" id="OV651818">
    <property type="protein sequence ID" value="CAH1112080.1"/>
    <property type="molecule type" value="Genomic_DNA"/>
</dbReference>
<dbReference type="AlphaFoldDB" id="A0A9P0D1A5"/>
<protein>
    <submittedName>
        <fullName evidence="1">Uncharacterized protein</fullName>
    </submittedName>
</protein>